<evidence type="ECO:0000256" key="2">
    <source>
        <dbReference type="ARBA" id="ARBA00022723"/>
    </source>
</evidence>
<dbReference type="STRING" id="407821.A0A087TF83"/>
<dbReference type="SMART" id="SM00355">
    <property type="entry name" value="ZnF_C2H2"/>
    <property type="match status" value="2"/>
</dbReference>
<feature type="non-terminal residue" evidence="9">
    <location>
        <position position="92"/>
    </location>
</feature>
<dbReference type="OrthoDB" id="6407039at2759"/>
<evidence type="ECO:0000259" key="8">
    <source>
        <dbReference type="PROSITE" id="PS50157"/>
    </source>
</evidence>
<reference evidence="9 10" key="1">
    <citation type="submission" date="2013-11" db="EMBL/GenBank/DDBJ databases">
        <title>Genome sequencing of Stegodyphus mimosarum.</title>
        <authorList>
            <person name="Bechsgaard J."/>
        </authorList>
    </citation>
    <scope>NUCLEOTIDE SEQUENCE [LARGE SCALE GENOMIC DNA]</scope>
</reference>
<dbReference type="Pfam" id="PF00096">
    <property type="entry name" value="zf-C2H2"/>
    <property type="match status" value="2"/>
</dbReference>
<keyword evidence="5" id="KW-0862">Zinc</keyword>
<keyword evidence="3" id="KW-0677">Repeat</keyword>
<dbReference type="SUPFAM" id="SSF57667">
    <property type="entry name" value="beta-beta-alpha zinc fingers"/>
    <property type="match status" value="1"/>
</dbReference>
<dbReference type="PROSITE" id="PS00028">
    <property type="entry name" value="ZINC_FINGER_C2H2_1"/>
    <property type="match status" value="1"/>
</dbReference>
<accession>A0A087TF83</accession>
<dbReference type="InterPro" id="IPR013087">
    <property type="entry name" value="Znf_C2H2_type"/>
</dbReference>
<dbReference type="GO" id="GO:0005634">
    <property type="term" value="C:nucleus"/>
    <property type="evidence" value="ECO:0007669"/>
    <property type="project" value="UniProtKB-SubCell"/>
</dbReference>
<dbReference type="EMBL" id="KK114957">
    <property type="protein sequence ID" value="KFM63772.1"/>
    <property type="molecule type" value="Genomic_DNA"/>
</dbReference>
<keyword evidence="10" id="KW-1185">Reference proteome</keyword>
<sequence>MYILFVSETIGYSDFEISNGPAYSILNSTLRNKYFPTKCYPCFECNYSTTRVDNLRRHKLVHTGDRPFKCTFCTKSFTQRTHLKKHIKTHCP</sequence>
<dbReference type="GO" id="GO:0000981">
    <property type="term" value="F:DNA-binding transcription factor activity, RNA polymerase II-specific"/>
    <property type="evidence" value="ECO:0007669"/>
    <property type="project" value="TreeGrafter"/>
</dbReference>
<evidence type="ECO:0000256" key="1">
    <source>
        <dbReference type="ARBA" id="ARBA00004123"/>
    </source>
</evidence>
<dbReference type="FunFam" id="3.30.160.60:FF:000446">
    <property type="entry name" value="Zinc finger protein"/>
    <property type="match status" value="1"/>
</dbReference>
<dbReference type="PANTHER" id="PTHR24394">
    <property type="entry name" value="ZINC FINGER PROTEIN"/>
    <property type="match status" value="1"/>
</dbReference>
<proteinExistence type="predicted"/>
<evidence type="ECO:0000256" key="7">
    <source>
        <dbReference type="PROSITE-ProRule" id="PRU00042"/>
    </source>
</evidence>
<evidence type="ECO:0000313" key="10">
    <source>
        <dbReference type="Proteomes" id="UP000054359"/>
    </source>
</evidence>
<dbReference type="Gene3D" id="3.30.160.60">
    <property type="entry name" value="Classic Zinc Finger"/>
    <property type="match status" value="2"/>
</dbReference>
<evidence type="ECO:0000256" key="4">
    <source>
        <dbReference type="ARBA" id="ARBA00022771"/>
    </source>
</evidence>
<dbReference type="PANTHER" id="PTHR24394:SF44">
    <property type="entry name" value="ZINC FINGER PROTEIN 271-LIKE"/>
    <property type="match status" value="1"/>
</dbReference>
<dbReference type="FunFam" id="3.30.160.60:FF:001049">
    <property type="entry name" value="zinc finger protein 319"/>
    <property type="match status" value="1"/>
</dbReference>
<organism evidence="9 10">
    <name type="scientific">Stegodyphus mimosarum</name>
    <name type="common">African social velvet spider</name>
    <dbReference type="NCBI Taxonomy" id="407821"/>
    <lineage>
        <taxon>Eukaryota</taxon>
        <taxon>Metazoa</taxon>
        <taxon>Ecdysozoa</taxon>
        <taxon>Arthropoda</taxon>
        <taxon>Chelicerata</taxon>
        <taxon>Arachnida</taxon>
        <taxon>Araneae</taxon>
        <taxon>Araneomorphae</taxon>
        <taxon>Entelegynae</taxon>
        <taxon>Eresoidea</taxon>
        <taxon>Eresidae</taxon>
        <taxon>Stegodyphus</taxon>
    </lineage>
</organism>
<keyword evidence="2" id="KW-0479">Metal-binding</keyword>
<keyword evidence="4 7" id="KW-0863">Zinc-finger</keyword>
<evidence type="ECO:0000313" key="9">
    <source>
        <dbReference type="EMBL" id="KFM63772.1"/>
    </source>
</evidence>
<feature type="domain" description="C2H2-type" evidence="8">
    <location>
        <begin position="40"/>
        <end position="67"/>
    </location>
</feature>
<feature type="domain" description="C2H2-type" evidence="8">
    <location>
        <begin position="68"/>
        <end position="92"/>
    </location>
</feature>
<name>A0A087TF83_STEMI</name>
<dbReference type="AlphaFoldDB" id="A0A087TF83"/>
<evidence type="ECO:0000256" key="5">
    <source>
        <dbReference type="ARBA" id="ARBA00022833"/>
    </source>
</evidence>
<evidence type="ECO:0000256" key="6">
    <source>
        <dbReference type="ARBA" id="ARBA00023242"/>
    </source>
</evidence>
<comment type="subcellular location">
    <subcellularLocation>
        <location evidence="1">Nucleus</location>
    </subcellularLocation>
</comment>
<dbReference type="GO" id="GO:0008270">
    <property type="term" value="F:zinc ion binding"/>
    <property type="evidence" value="ECO:0007669"/>
    <property type="project" value="UniProtKB-KW"/>
</dbReference>
<dbReference type="PROSITE" id="PS50157">
    <property type="entry name" value="ZINC_FINGER_C2H2_2"/>
    <property type="match status" value="2"/>
</dbReference>
<dbReference type="Proteomes" id="UP000054359">
    <property type="component" value="Unassembled WGS sequence"/>
</dbReference>
<gene>
    <name evidence="9" type="ORF">X975_23804</name>
</gene>
<keyword evidence="6" id="KW-0539">Nucleus</keyword>
<dbReference type="InterPro" id="IPR036236">
    <property type="entry name" value="Znf_C2H2_sf"/>
</dbReference>
<evidence type="ECO:0000256" key="3">
    <source>
        <dbReference type="ARBA" id="ARBA00022737"/>
    </source>
</evidence>
<protein>
    <submittedName>
        <fullName evidence="9">RE1-silencing transcription factor</fullName>
    </submittedName>
</protein>